<evidence type="ECO:0000313" key="1">
    <source>
        <dbReference type="EMBL" id="ABP44457.1"/>
    </source>
</evidence>
<reference evidence="1" key="1">
    <citation type="submission" date="2007-04" db="EMBL/GenBank/DDBJ databases">
        <authorList>
            <consortium name="US DOE Joint Genome Institute"/>
            <person name="Copeland A."/>
            <person name="Lucas S."/>
            <person name="Lapidus A."/>
            <person name="Barry K."/>
            <person name="Detter J.C."/>
            <person name="Glavina del Rio T."/>
            <person name="Hammon N."/>
            <person name="Israni S."/>
            <person name="Dalin E."/>
            <person name="Tice H."/>
            <person name="Pitluck S."/>
            <person name="Chain P."/>
            <person name="Malfatti S."/>
            <person name="Shin M."/>
            <person name="Vergez L."/>
            <person name="Schmutz J."/>
            <person name="Larimer F."/>
            <person name="Land M."/>
            <person name="Hauser L."/>
            <person name="Kyrpides N."/>
            <person name="Mikhailova N."/>
            <person name="Miller C."/>
            <person name="Richardson P."/>
        </authorList>
    </citation>
    <scope>NUCLEOTIDE SEQUENCE</scope>
    <source>
        <strain evidence="1">PYR-GCK</strain>
    </source>
</reference>
<proteinExistence type="predicted"/>
<dbReference type="eggNOG" id="ENOG5030G34">
    <property type="taxonomic scope" value="Bacteria"/>
</dbReference>
<protein>
    <submittedName>
        <fullName evidence="1">Uncharacterized protein</fullName>
    </submittedName>
</protein>
<organism evidence="1">
    <name type="scientific">Mycolicibacterium gilvum (strain PYR-GCK)</name>
    <name type="common">Mycobacterium gilvum (strain PYR-GCK)</name>
    <dbReference type="NCBI Taxonomy" id="350054"/>
    <lineage>
        <taxon>Bacteria</taxon>
        <taxon>Bacillati</taxon>
        <taxon>Actinomycetota</taxon>
        <taxon>Actinomycetes</taxon>
        <taxon>Mycobacteriales</taxon>
        <taxon>Mycobacteriaceae</taxon>
        <taxon>Mycolicibacterium</taxon>
    </lineage>
</organism>
<dbReference type="OrthoDB" id="4749264at2"/>
<dbReference type="KEGG" id="mgi:Mflv_1979"/>
<dbReference type="EMBL" id="CP000656">
    <property type="protein sequence ID" value="ABP44457.1"/>
    <property type="molecule type" value="Genomic_DNA"/>
</dbReference>
<accession>A4T6K0</accession>
<reference evidence="1" key="2">
    <citation type="journal article" date="2013" name="PLoS ONE">
        <title>A Gene Expression Study of the Activities of Aromatic Ring-Cleavage Dioxygenases in Mycobacterium gilvum PYR-GCK to Changes in Salinity and pH during Pyrene Degradation.</title>
        <authorList>
            <person name="Badejo A.C."/>
            <person name="Badejo A.O."/>
            <person name="Shin K.H."/>
            <person name="Chai Y.G."/>
        </authorList>
    </citation>
    <scope>NUCLEOTIDE SEQUENCE [LARGE SCALE GENOMIC DNA]</scope>
    <source>
        <strain evidence="1">PYR-GCK</strain>
    </source>
</reference>
<dbReference type="AlphaFoldDB" id="A4T6K0"/>
<gene>
    <name evidence="1" type="ordered locus">Mflv_1979</name>
</gene>
<sequence>MTMSEARRAALTDKYGINRPPMEPARNTTVQTIVRTEQLEAQAFPSRGTDDYNAYLFDPSRSPRMHAIAAYAHRQMKLGIADGTIDCPNADEDALQVYFVGSGQVRTCKPGRAADRLAGFLRIVDAVHAEGGVYECNVGISDDCEGLGVGTMLMPLLYGGILLVFEVCGQCHSTARELSEVGYRVGEIAAYEDALAMTPQQPARPTPQPARTWWAKVRRWLRPGG</sequence>
<dbReference type="HOGENOM" id="CLU_1228783_0_0_11"/>
<name>A4T6K0_MYCGI</name>